<keyword evidence="6 7" id="KW-0234">DNA repair</keyword>
<dbReference type="InterPro" id="IPR000432">
    <property type="entry name" value="DNA_mismatch_repair_MutS_C"/>
</dbReference>
<evidence type="ECO:0000313" key="10">
    <source>
        <dbReference type="Proteomes" id="UP001195483"/>
    </source>
</evidence>
<dbReference type="InterPro" id="IPR016151">
    <property type="entry name" value="DNA_mismatch_repair_MutS_N"/>
</dbReference>
<dbReference type="HAMAP" id="MF_00096">
    <property type="entry name" value="MutS"/>
    <property type="match status" value="1"/>
</dbReference>
<keyword evidence="3 7" id="KW-0227">DNA damage</keyword>
<evidence type="ECO:0000256" key="2">
    <source>
        <dbReference type="ARBA" id="ARBA00022741"/>
    </source>
</evidence>
<dbReference type="Gene3D" id="3.30.420.110">
    <property type="entry name" value="MutS, connector domain"/>
    <property type="match status" value="1"/>
</dbReference>
<dbReference type="InterPro" id="IPR036187">
    <property type="entry name" value="DNA_mismatch_repair_MutS_sf"/>
</dbReference>
<keyword evidence="2 7" id="KW-0547">Nucleotide-binding</keyword>
<dbReference type="SMART" id="SM00534">
    <property type="entry name" value="MUTSac"/>
    <property type="match status" value="1"/>
</dbReference>
<dbReference type="NCBIfam" id="TIGR01070">
    <property type="entry name" value="mutS1"/>
    <property type="match status" value="1"/>
</dbReference>
<dbReference type="InterPro" id="IPR005748">
    <property type="entry name" value="DNA_mismatch_repair_MutS"/>
</dbReference>
<dbReference type="Pfam" id="PF00488">
    <property type="entry name" value="MutS_V"/>
    <property type="match status" value="1"/>
</dbReference>
<dbReference type="InterPro" id="IPR036678">
    <property type="entry name" value="MutS_con_dom_sf"/>
</dbReference>
<evidence type="ECO:0000256" key="4">
    <source>
        <dbReference type="ARBA" id="ARBA00022840"/>
    </source>
</evidence>
<accession>A0AAE0W8D3</accession>
<dbReference type="SUPFAM" id="SSF48334">
    <property type="entry name" value="DNA repair protein MutS, domain III"/>
    <property type="match status" value="1"/>
</dbReference>
<gene>
    <name evidence="9" type="ORF">CHS0354_000537</name>
</gene>
<dbReference type="AlphaFoldDB" id="A0AAE0W8D3"/>
<comment type="caution">
    <text evidence="9">The sequence shown here is derived from an EMBL/GenBank/DDBJ whole genome shotgun (WGS) entry which is preliminary data.</text>
</comment>
<dbReference type="SUPFAM" id="SSF53150">
    <property type="entry name" value="DNA repair protein MutS, domain II"/>
    <property type="match status" value="1"/>
</dbReference>
<protein>
    <recommendedName>
        <fullName evidence="8">DNA mismatch repair proteins mutS family domain-containing protein</fullName>
    </recommendedName>
</protein>
<comment type="similarity">
    <text evidence="1 7">Belongs to the DNA mismatch repair MutS family.</text>
</comment>
<keyword evidence="10" id="KW-1185">Reference proteome</keyword>
<dbReference type="InterPro" id="IPR027417">
    <property type="entry name" value="P-loop_NTPase"/>
</dbReference>
<dbReference type="SUPFAM" id="SSF52540">
    <property type="entry name" value="P-loop containing nucleoside triphosphate hydrolases"/>
    <property type="match status" value="1"/>
</dbReference>
<dbReference type="EMBL" id="JAEAOA010000085">
    <property type="protein sequence ID" value="KAK3604874.1"/>
    <property type="molecule type" value="Genomic_DNA"/>
</dbReference>
<name>A0AAE0W8D3_9BIVA</name>
<proteinExistence type="inferred from homology"/>
<dbReference type="GO" id="GO:0030983">
    <property type="term" value="F:mismatched DNA binding"/>
    <property type="evidence" value="ECO:0007669"/>
    <property type="project" value="InterPro"/>
</dbReference>
<dbReference type="Gene3D" id="3.40.50.300">
    <property type="entry name" value="P-loop containing nucleotide triphosphate hydrolases"/>
    <property type="match status" value="1"/>
</dbReference>
<dbReference type="SMART" id="SM00533">
    <property type="entry name" value="MUTSd"/>
    <property type="match status" value="1"/>
</dbReference>
<evidence type="ECO:0000256" key="1">
    <source>
        <dbReference type="ARBA" id="ARBA00006271"/>
    </source>
</evidence>
<dbReference type="PANTHER" id="PTHR11361:SF34">
    <property type="entry name" value="DNA MISMATCH REPAIR PROTEIN MSH1, MITOCHONDRIAL"/>
    <property type="match status" value="1"/>
</dbReference>
<dbReference type="Proteomes" id="UP001195483">
    <property type="component" value="Unassembled WGS sequence"/>
</dbReference>
<dbReference type="GO" id="GO:0006298">
    <property type="term" value="P:mismatch repair"/>
    <property type="evidence" value="ECO:0007669"/>
    <property type="project" value="InterPro"/>
</dbReference>
<dbReference type="InterPro" id="IPR007860">
    <property type="entry name" value="DNA_mmatch_repair_MutS_con_dom"/>
</dbReference>
<evidence type="ECO:0000256" key="6">
    <source>
        <dbReference type="ARBA" id="ARBA00023204"/>
    </source>
</evidence>
<dbReference type="GO" id="GO:0005524">
    <property type="term" value="F:ATP binding"/>
    <property type="evidence" value="ECO:0007669"/>
    <property type="project" value="UniProtKB-KW"/>
</dbReference>
<reference evidence="9" key="2">
    <citation type="journal article" date="2021" name="Genome Biol. Evol.">
        <title>Developing a high-quality reference genome for a parasitic bivalve with doubly uniparental inheritance (Bivalvia: Unionida).</title>
        <authorList>
            <person name="Smith C.H."/>
        </authorList>
    </citation>
    <scope>NUCLEOTIDE SEQUENCE</scope>
    <source>
        <strain evidence="9">CHS0354</strain>
        <tissue evidence="9">Mantle</tissue>
    </source>
</reference>
<reference evidence="9" key="1">
    <citation type="journal article" date="2021" name="Genome Biol. Evol.">
        <title>A High-Quality Reference Genome for a Parasitic Bivalve with Doubly Uniparental Inheritance (Bivalvia: Unionida).</title>
        <authorList>
            <person name="Smith C.H."/>
        </authorList>
    </citation>
    <scope>NUCLEOTIDE SEQUENCE</scope>
    <source>
        <strain evidence="9">CHS0354</strain>
    </source>
</reference>
<dbReference type="InterPro" id="IPR007695">
    <property type="entry name" value="DNA_mismatch_repair_MutS-lik_N"/>
</dbReference>
<dbReference type="Pfam" id="PF05190">
    <property type="entry name" value="MutS_IV"/>
    <property type="match status" value="1"/>
</dbReference>
<dbReference type="Pfam" id="PF01624">
    <property type="entry name" value="MutS_I"/>
    <property type="match status" value="1"/>
</dbReference>
<evidence type="ECO:0000256" key="3">
    <source>
        <dbReference type="ARBA" id="ARBA00022763"/>
    </source>
</evidence>
<dbReference type="InterPro" id="IPR007861">
    <property type="entry name" value="DNA_mismatch_repair_MutS_clamp"/>
</dbReference>
<reference evidence="9" key="3">
    <citation type="submission" date="2023-05" db="EMBL/GenBank/DDBJ databases">
        <authorList>
            <person name="Smith C.H."/>
        </authorList>
    </citation>
    <scope>NUCLEOTIDE SEQUENCE</scope>
    <source>
        <strain evidence="9">CHS0354</strain>
        <tissue evidence="9">Mantle</tissue>
    </source>
</reference>
<dbReference type="Pfam" id="PF05192">
    <property type="entry name" value="MutS_III"/>
    <property type="match status" value="1"/>
</dbReference>
<dbReference type="InterPro" id="IPR007696">
    <property type="entry name" value="DNA_mismatch_repair_MutS_core"/>
</dbReference>
<dbReference type="PROSITE" id="PS00486">
    <property type="entry name" value="DNA_MISMATCH_REPAIR_2"/>
    <property type="match status" value="1"/>
</dbReference>
<dbReference type="NCBIfam" id="NF003810">
    <property type="entry name" value="PRK05399.1"/>
    <property type="match status" value="1"/>
</dbReference>
<dbReference type="Pfam" id="PF05188">
    <property type="entry name" value="MutS_II"/>
    <property type="match status" value="1"/>
</dbReference>
<organism evidence="9 10">
    <name type="scientific">Potamilus streckersoni</name>
    <dbReference type="NCBI Taxonomy" id="2493646"/>
    <lineage>
        <taxon>Eukaryota</taxon>
        <taxon>Metazoa</taxon>
        <taxon>Spiralia</taxon>
        <taxon>Lophotrochozoa</taxon>
        <taxon>Mollusca</taxon>
        <taxon>Bivalvia</taxon>
        <taxon>Autobranchia</taxon>
        <taxon>Heteroconchia</taxon>
        <taxon>Palaeoheterodonta</taxon>
        <taxon>Unionida</taxon>
        <taxon>Unionoidea</taxon>
        <taxon>Unionidae</taxon>
        <taxon>Ambleminae</taxon>
        <taxon>Lampsilini</taxon>
        <taxon>Potamilus</taxon>
    </lineage>
</organism>
<dbReference type="SUPFAM" id="SSF55271">
    <property type="entry name" value="DNA repair protein MutS, domain I"/>
    <property type="match status" value="1"/>
</dbReference>
<evidence type="ECO:0000313" key="9">
    <source>
        <dbReference type="EMBL" id="KAK3604874.1"/>
    </source>
</evidence>
<evidence type="ECO:0000256" key="7">
    <source>
        <dbReference type="RuleBase" id="RU003756"/>
    </source>
</evidence>
<dbReference type="GO" id="GO:0005829">
    <property type="term" value="C:cytosol"/>
    <property type="evidence" value="ECO:0007669"/>
    <property type="project" value="TreeGrafter"/>
</dbReference>
<keyword evidence="5 7" id="KW-0238">DNA-binding</keyword>
<dbReference type="InterPro" id="IPR045076">
    <property type="entry name" value="MutS"/>
</dbReference>
<evidence type="ECO:0000259" key="8">
    <source>
        <dbReference type="PROSITE" id="PS00486"/>
    </source>
</evidence>
<feature type="domain" description="DNA mismatch repair proteins mutS family" evidence="8">
    <location>
        <begin position="721"/>
        <end position="737"/>
    </location>
</feature>
<dbReference type="PIRSF" id="PIRSF037677">
    <property type="entry name" value="DNA_mis_repair_Msh6"/>
    <property type="match status" value="1"/>
</dbReference>
<dbReference type="CDD" id="cd03284">
    <property type="entry name" value="ABC_MutS1"/>
    <property type="match status" value="1"/>
</dbReference>
<dbReference type="Gene3D" id="1.10.1420.10">
    <property type="match status" value="2"/>
</dbReference>
<dbReference type="InterPro" id="IPR017261">
    <property type="entry name" value="DNA_mismatch_repair_MutS/MSH"/>
</dbReference>
<keyword evidence="4" id="KW-0067">ATP-binding</keyword>
<dbReference type="GO" id="GO:0140664">
    <property type="term" value="F:ATP-dependent DNA damage sensor activity"/>
    <property type="evidence" value="ECO:0007669"/>
    <property type="project" value="InterPro"/>
</dbReference>
<dbReference type="Gene3D" id="3.40.1170.10">
    <property type="entry name" value="DNA repair protein MutS, domain I"/>
    <property type="match status" value="1"/>
</dbReference>
<dbReference type="FunFam" id="3.40.50.300:FF:000870">
    <property type="entry name" value="MutS protein homolog 4"/>
    <property type="match status" value="1"/>
</dbReference>
<comment type="function">
    <text evidence="7">Component of the post-replicative DNA mismatch repair system (MMR).</text>
</comment>
<sequence>MATELKKDVLSPLMRQHAQIKSKHPNVILLFRVGDFYETFGDDAIKVSEALDITLTKRANGVASEVPLAGFPHHSLNTYLPRLVKYGFRVAVCDQMEDPRFAKGIVRREVVEIVTPGVSFNDSLIDVKRNNYLCCIHFPAKLFDYAGKMDQDSKVGVAFIDVTTAEFEVLEISFSKVEEIISIIRPSELIISKAYRQEKPLLAKQFGISELAVVEMDEWMFNEDYAYQTLLTHFKVSSLKGFGIEEFTCGKIAASAVLHYLEETQKGKTDYIKSISKCHYDQSLAIDEQTKKNLEIIETMNGSKKSTRASRERLFTLHGVIDQTLTPMGARLFYKWVNTPLSVLKHIQERLDAVEIFFKSSREREDIRSVLKNVSDLERLMSRVSTQRANPRQVLALGQSLNLVPELKRVLETFESQWLKSEVVERLHDLGYVTEFIFRGIDPDAPVSLSSGFRIIKKGFSEELDELYDMSLNAKDKLIEIQENEREKTGITSLKVQYNKAFGYSIEITHANKSRVPAYYERKQTMTHAERYVIPELKEYEMKILTAEEKAVSLEAKLFASVLAEIAKDFQKIIEMSRAIGLIDVIVSLAEVGEKHGYVKPFVTQSNSIIIRKGRHPVLEKVMGVGESYVANDTMLNEDVKVMLITGPNMAGKSSYLRQVGLIVFMAQMGSFVPAEYAEIGIVDRIFTRVGASDNLSEGESTFLVEMNETANILNNATEKSLILLDEIGRGTSTYDGLSIAWAVTEYIHDIILAKTLFATHYHELTELEERLVHLKNYHASVVQDGNQLVFLKKIENGKAAGSYGIEVAKMAGIPERVVQRAGEVLRTLERKESSGLDVMSEKVNNIVDRGSLMQLKLFELGYDELKQAVHHLDVEKMTPIQALLEIVKLKKIAEKVL</sequence>
<dbReference type="PANTHER" id="PTHR11361">
    <property type="entry name" value="DNA MISMATCH REPAIR PROTEIN MUTS FAMILY MEMBER"/>
    <property type="match status" value="1"/>
</dbReference>
<evidence type="ECO:0000256" key="5">
    <source>
        <dbReference type="ARBA" id="ARBA00023125"/>
    </source>
</evidence>